<dbReference type="Pfam" id="PF19438">
    <property type="entry name" value="LIN9_C"/>
    <property type="match status" value="1"/>
</dbReference>
<protein>
    <recommendedName>
        <fullName evidence="1">LIN-9 C-terminal domain-containing protein</fullName>
    </recommendedName>
</protein>
<evidence type="ECO:0000259" key="1">
    <source>
        <dbReference type="Pfam" id="PF19438"/>
    </source>
</evidence>
<gene>
    <name evidence="2" type="ORF">RRG08_057219</name>
</gene>
<name>A0AAE1E9U4_9GAST</name>
<organism evidence="2 3">
    <name type="scientific">Elysia crispata</name>
    <name type="common">lettuce slug</name>
    <dbReference type="NCBI Taxonomy" id="231223"/>
    <lineage>
        <taxon>Eukaryota</taxon>
        <taxon>Metazoa</taxon>
        <taxon>Spiralia</taxon>
        <taxon>Lophotrochozoa</taxon>
        <taxon>Mollusca</taxon>
        <taxon>Gastropoda</taxon>
        <taxon>Heterobranchia</taxon>
        <taxon>Euthyneura</taxon>
        <taxon>Panpulmonata</taxon>
        <taxon>Sacoglossa</taxon>
        <taxon>Placobranchoidea</taxon>
        <taxon>Plakobranchidae</taxon>
        <taxon>Elysia</taxon>
    </lineage>
</organism>
<evidence type="ECO:0000313" key="2">
    <source>
        <dbReference type="EMBL" id="KAK3799651.1"/>
    </source>
</evidence>
<dbReference type="EMBL" id="JAWDGP010000546">
    <property type="protein sequence ID" value="KAK3799651.1"/>
    <property type="molecule type" value="Genomic_DNA"/>
</dbReference>
<proteinExistence type="predicted"/>
<dbReference type="AlphaFoldDB" id="A0AAE1E9U4"/>
<dbReference type="Proteomes" id="UP001283361">
    <property type="component" value="Unassembled WGS sequence"/>
</dbReference>
<reference evidence="2" key="1">
    <citation type="journal article" date="2023" name="G3 (Bethesda)">
        <title>A reference genome for the long-term kleptoplast-retaining sea slug Elysia crispata morphotype clarki.</title>
        <authorList>
            <person name="Eastman K.E."/>
            <person name="Pendleton A.L."/>
            <person name="Shaikh M.A."/>
            <person name="Suttiyut T."/>
            <person name="Ogas R."/>
            <person name="Tomko P."/>
            <person name="Gavelis G."/>
            <person name="Widhalm J.R."/>
            <person name="Wisecaver J.H."/>
        </authorList>
    </citation>
    <scope>NUCLEOTIDE SEQUENCE</scope>
    <source>
        <strain evidence="2">ECLA1</strain>
    </source>
</reference>
<keyword evidence="3" id="KW-1185">Reference proteome</keyword>
<accession>A0AAE1E9U4</accession>
<dbReference type="InterPro" id="IPR045831">
    <property type="entry name" value="LIN9_C"/>
</dbReference>
<sequence length="93" mass="10378">MLQNRRTSNNDRVLKLVSDLTSIMLQIKTFSENENSSFEFGSLQESLQAIKGGLDANNINVFQNNVEIHINHIQSGLSQMGNLHAFAATRTNT</sequence>
<evidence type="ECO:0000313" key="3">
    <source>
        <dbReference type="Proteomes" id="UP001283361"/>
    </source>
</evidence>
<feature type="domain" description="LIN-9 C-terminal" evidence="1">
    <location>
        <begin position="3"/>
        <end position="91"/>
    </location>
</feature>
<comment type="caution">
    <text evidence="2">The sequence shown here is derived from an EMBL/GenBank/DDBJ whole genome shotgun (WGS) entry which is preliminary data.</text>
</comment>